<dbReference type="EMBL" id="FN563149">
    <property type="protein sequence ID" value="CBH48656.1"/>
    <property type="molecule type" value="Genomic_DNA"/>
</dbReference>
<dbReference type="Gene3D" id="1.20.120.520">
    <property type="entry name" value="nmb1532 protein domain like"/>
    <property type="match status" value="1"/>
</dbReference>
<dbReference type="InterPro" id="IPR012312">
    <property type="entry name" value="Hemerythrin-like"/>
</dbReference>
<accession>A0A3S5Y7T7</accession>
<organism evidence="2">
    <name type="scientific">Rhodococcus hoagii (strain 103S)</name>
    <name type="common">Rhodococcus equi</name>
    <dbReference type="NCBI Taxonomy" id="685727"/>
    <lineage>
        <taxon>Bacteria</taxon>
        <taxon>Bacillati</taxon>
        <taxon>Actinomycetota</taxon>
        <taxon>Actinomycetes</taxon>
        <taxon>Mycobacteriales</taxon>
        <taxon>Nocardiaceae</taxon>
        <taxon>Prescottella</taxon>
    </lineage>
</organism>
<gene>
    <name evidence="2" type="ordered locus">REQ_26300</name>
</gene>
<dbReference type="Pfam" id="PF01814">
    <property type="entry name" value="Hemerythrin"/>
    <property type="match status" value="1"/>
</dbReference>
<proteinExistence type="predicted"/>
<protein>
    <recommendedName>
        <fullName evidence="1">Hemerythrin-like domain-containing protein</fullName>
    </recommendedName>
</protein>
<evidence type="ECO:0000313" key="2">
    <source>
        <dbReference type="EMBL" id="CBH48656.1"/>
    </source>
</evidence>
<evidence type="ECO:0000313" key="3">
    <source>
        <dbReference type="Proteomes" id="UP000006892"/>
    </source>
</evidence>
<sequence length="194" mass="20972">MMGVVNALTFLRAEHESVLGMLEVLEGSGPGSPGRDDMVANLVIAESRHEAIEQEVFWPIVRDAVPGGDELADTAIGQEMDGEKLLDTIEHGSAGDEDYESALREFLSAAREHIEYEQNQVWPLVTEAVSASDLEDAGNRLEAARKRAPTRPHPNTPPRPAVLKTTGAMAAAVDKVRDVLSGRGRHHPPETPPS</sequence>
<dbReference type="PANTHER" id="PTHR35585">
    <property type="entry name" value="HHE DOMAIN PROTEIN (AFU_ORTHOLOGUE AFUA_4G00730)"/>
    <property type="match status" value="1"/>
</dbReference>
<dbReference type="KEGG" id="req:REQ_26300"/>
<dbReference type="Proteomes" id="UP001154400">
    <property type="component" value="Chromosome"/>
</dbReference>
<evidence type="ECO:0000259" key="1">
    <source>
        <dbReference type="Pfam" id="PF01814"/>
    </source>
</evidence>
<feature type="domain" description="Hemerythrin-like" evidence="1">
    <location>
        <begin position="8"/>
        <end position="124"/>
    </location>
</feature>
<name>A0A3S5Y7T7_RHOH1</name>
<reference evidence="2" key="1">
    <citation type="journal article" date="2010" name="PLoS Genet.">
        <title>The genome of a pathogenic rhodococcus: cooptive virulence underpinned by key gene acquisitions.</title>
        <authorList>
            <person name="Letek M."/>
            <person name="Gonzalez P."/>
            <person name="Macarthur I."/>
            <person name="Rodriguez H."/>
            <person name="Freeman T.C."/>
            <person name="Valero-Rello A."/>
            <person name="Blanco M."/>
            <person name="Buckley T."/>
            <person name="Cherevach I."/>
            <person name="Fahey R."/>
            <person name="Hapeshi A."/>
            <person name="Holdstock J."/>
            <person name="Leadon D."/>
            <person name="Navas J."/>
            <person name="Ocampo A."/>
            <person name="Quail M.A."/>
            <person name="Sanders M."/>
            <person name="Scortti M.M."/>
            <person name="Prescott J.F."/>
            <person name="Fogarty U."/>
            <person name="Meijer W.G."/>
            <person name="Parkhill J."/>
            <person name="Bentley S.D."/>
            <person name="Vazquez-Boland J.A."/>
        </authorList>
    </citation>
    <scope>NUCLEOTIDE SEQUENCE [LARGE SCALE GENOMIC DNA]</scope>
    <source>
        <strain evidence="2 3">103S</strain>
    </source>
</reference>
<dbReference type="PANTHER" id="PTHR35585:SF1">
    <property type="entry name" value="HHE DOMAIN PROTEIN (AFU_ORTHOLOGUE AFUA_4G00730)"/>
    <property type="match status" value="1"/>
</dbReference>
<dbReference type="AlphaFoldDB" id="A0A3S5Y7T7"/>